<name>A0A9N7Z5C6_PLEPL</name>
<gene>
    <name evidence="1" type="ORF">PLEPLA_LOCUS43929</name>
</gene>
<dbReference type="AlphaFoldDB" id="A0A9N7Z5C6"/>
<comment type="caution">
    <text evidence="1">The sequence shown here is derived from an EMBL/GenBank/DDBJ whole genome shotgun (WGS) entry which is preliminary data.</text>
</comment>
<dbReference type="EMBL" id="CADEAL010004288">
    <property type="protein sequence ID" value="CAB1456148.1"/>
    <property type="molecule type" value="Genomic_DNA"/>
</dbReference>
<dbReference type="Proteomes" id="UP001153269">
    <property type="component" value="Unassembled WGS sequence"/>
</dbReference>
<sequence length="101" mass="11455">MEKKKKKKKKKRTSFTTKSTAVTVCLSAGERHGRRRLSVGSSGAGDGGVRLRETASFSGRQLMQQLASNFSHVGVKLFSARWFPQQQQRRRMQRQQPCCKV</sequence>
<protein>
    <submittedName>
        <fullName evidence="1">Uncharacterized protein</fullName>
    </submittedName>
</protein>
<evidence type="ECO:0000313" key="1">
    <source>
        <dbReference type="EMBL" id="CAB1456148.1"/>
    </source>
</evidence>
<reference evidence="1" key="1">
    <citation type="submission" date="2020-03" db="EMBL/GenBank/DDBJ databases">
        <authorList>
            <person name="Weist P."/>
        </authorList>
    </citation>
    <scope>NUCLEOTIDE SEQUENCE</scope>
</reference>
<accession>A0A9N7Z5C6</accession>
<organism evidence="1 2">
    <name type="scientific">Pleuronectes platessa</name>
    <name type="common">European plaice</name>
    <dbReference type="NCBI Taxonomy" id="8262"/>
    <lineage>
        <taxon>Eukaryota</taxon>
        <taxon>Metazoa</taxon>
        <taxon>Chordata</taxon>
        <taxon>Craniata</taxon>
        <taxon>Vertebrata</taxon>
        <taxon>Euteleostomi</taxon>
        <taxon>Actinopterygii</taxon>
        <taxon>Neopterygii</taxon>
        <taxon>Teleostei</taxon>
        <taxon>Neoteleostei</taxon>
        <taxon>Acanthomorphata</taxon>
        <taxon>Carangaria</taxon>
        <taxon>Pleuronectiformes</taxon>
        <taxon>Pleuronectoidei</taxon>
        <taxon>Pleuronectidae</taxon>
        <taxon>Pleuronectes</taxon>
    </lineage>
</organism>
<proteinExistence type="predicted"/>
<keyword evidence="2" id="KW-1185">Reference proteome</keyword>
<evidence type="ECO:0000313" key="2">
    <source>
        <dbReference type="Proteomes" id="UP001153269"/>
    </source>
</evidence>